<dbReference type="InterPro" id="IPR039946">
    <property type="entry name" value="ZN839"/>
</dbReference>
<dbReference type="AlphaFoldDB" id="A0A9P0HGB4"/>
<dbReference type="Pfam" id="PF15961">
    <property type="entry name" value="DUF4764"/>
    <property type="match status" value="1"/>
</dbReference>
<evidence type="ECO:0000259" key="3">
    <source>
        <dbReference type="PROSITE" id="PS50157"/>
    </source>
</evidence>
<protein>
    <recommendedName>
        <fullName evidence="3">C2H2-type domain-containing protein</fullName>
    </recommendedName>
</protein>
<evidence type="ECO:0000313" key="4">
    <source>
        <dbReference type="EMBL" id="CAH1401925.1"/>
    </source>
</evidence>
<dbReference type="PROSITE" id="PS50157">
    <property type="entry name" value="ZINC_FINGER_C2H2_2"/>
    <property type="match status" value="1"/>
</dbReference>
<dbReference type="GO" id="GO:0008270">
    <property type="term" value="F:zinc ion binding"/>
    <property type="evidence" value="ECO:0007669"/>
    <property type="project" value="UniProtKB-KW"/>
</dbReference>
<dbReference type="OrthoDB" id="5981545at2759"/>
<dbReference type="EMBL" id="OV725081">
    <property type="protein sequence ID" value="CAH1401925.1"/>
    <property type="molecule type" value="Genomic_DNA"/>
</dbReference>
<evidence type="ECO:0000313" key="5">
    <source>
        <dbReference type="Proteomes" id="UP001152798"/>
    </source>
</evidence>
<dbReference type="Proteomes" id="UP001152798">
    <property type="component" value="Chromosome 5"/>
</dbReference>
<proteinExistence type="predicted"/>
<name>A0A9P0HGB4_NEZVI</name>
<dbReference type="InterPro" id="IPR013087">
    <property type="entry name" value="Znf_C2H2_type"/>
</dbReference>
<sequence length="856" mass="95160">MDQVSLAPQHNGLYILNGQAVLIQNATQTRNISGSTSEIFQQDIDGLSAVVGNQTLKAANCLGQNYVVLDNCKPDDGTVVQLSISDDFPIEMLDAFQKKEVSNDVSDSTLLKNIFEQGNNKPDNSSSSDLLSSFLKFTPKEKVGNQFELVSPIKGNFTYAYQLSDGAKLCPLTNVDNGTSRISIPVVSSEPDNKFSMNAAVPSQVSIPQVSSQQTGRKLVYVNNILSGANGKPRLILNMKPKSIQDQRKRITQKIQIVPSQGKSVLYNNLKSSSQKIETVPINSSKEKEMVNSKIVIQKDSSNNITKMPLLLNTLLTTKAPENSQVGETKNISNAQVVQTDGPVQRSLLKMQLQQQKPPVKTSPTVIQKESADNELKPVGRLTESQLKKIAAVFRNSCLNRTRLTNSTIFDTETNTRIVCRVVYPEDLMKDGEKQVAKRGKKRARSVEVVKKSAPEDDKTKKPPPPSARTRSGRLSRPPRYMVKDFKKLTEDSEASYSDYMSDSDENSENSPLLPLPTPQQRKYPPKFHCPTCGKVYLGKRRMFKHFTEYPTHRDPKTVIELEDESQENNKQQDNERNLWRKIFRKSARNPKLNSTALLKELFQVCSNNDLVPLAKERVATNVEPWDYLKLRCSKEEGGVRTLLSDLSSLIKSIPANLLVPVKPSDTGSVHIEDEKLCQLLGISPGHYMPNENSLKDDVSEEITDSNNAVSNTDLKCDKQSTENIWTLRNDLYNDDTLKMEVDPGKLDPVDAVLKDDSSELNEILLEKSFDSVDQIVSERLNDLIPTSPIDVSSLVEAQVLARSILSSSPDLLQGVSGSTEDLMKTLETLTPDLPTDASASDFDFTVLSSDFTSDR</sequence>
<accession>A0A9P0HGB4</accession>
<keyword evidence="5" id="KW-1185">Reference proteome</keyword>
<gene>
    <name evidence="4" type="ORF">NEZAVI_LOCUS10860</name>
</gene>
<dbReference type="PANTHER" id="PTHR16116">
    <property type="entry name" value="ZINC FINGER PROTEIN 839"/>
    <property type="match status" value="1"/>
</dbReference>
<reference evidence="4" key="1">
    <citation type="submission" date="2022-01" db="EMBL/GenBank/DDBJ databases">
        <authorList>
            <person name="King R."/>
        </authorList>
    </citation>
    <scope>NUCLEOTIDE SEQUENCE</scope>
</reference>
<feature type="region of interest" description="Disordered" evidence="2">
    <location>
        <begin position="432"/>
        <end position="526"/>
    </location>
</feature>
<dbReference type="InterPro" id="IPR031885">
    <property type="entry name" value="DUF4764"/>
</dbReference>
<feature type="compositionally biased region" description="Basic and acidic residues" evidence="2">
    <location>
        <begin position="445"/>
        <end position="461"/>
    </location>
</feature>
<feature type="domain" description="C2H2-type" evidence="3">
    <location>
        <begin position="528"/>
        <end position="558"/>
    </location>
</feature>
<evidence type="ECO:0000256" key="2">
    <source>
        <dbReference type="SAM" id="MobiDB-lite"/>
    </source>
</evidence>
<evidence type="ECO:0000256" key="1">
    <source>
        <dbReference type="PROSITE-ProRule" id="PRU00042"/>
    </source>
</evidence>
<keyword evidence="1" id="KW-0863">Zinc-finger</keyword>
<feature type="compositionally biased region" description="Basic and acidic residues" evidence="2">
    <location>
        <begin position="482"/>
        <end position="491"/>
    </location>
</feature>
<keyword evidence="1" id="KW-0479">Metal-binding</keyword>
<dbReference type="PANTHER" id="PTHR16116:SF5">
    <property type="entry name" value="ZINC FINGER PROTEIN 839"/>
    <property type="match status" value="1"/>
</dbReference>
<organism evidence="4 5">
    <name type="scientific">Nezara viridula</name>
    <name type="common">Southern green stink bug</name>
    <name type="synonym">Cimex viridulus</name>
    <dbReference type="NCBI Taxonomy" id="85310"/>
    <lineage>
        <taxon>Eukaryota</taxon>
        <taxon>Metazoa</taxon>
        <taxon>Ecdysozoa</taxon>
        <taxon>Arthropoda</taxon>
        <taxon>Hexapoda</taxon>
        <taxon>Insecta</taxon>
        <taxon>Pterygota</taxon>
        <taxon>Neoptera</taxon>
        <taxon>Paraneoptera</taxon>
        <taxon>Hemiptera</taxon>
        <taxon>Heteroptera</taxon>
        <taxon>Panheteroptera</taxon>
        <taxon>Pentatomomorpha</taxon>
        <taxon>Pentatomoidea</taxon>
        <taxon>Pentatomidae</taxon>
        <taxon>Pentatominae</taxon>
        <taxon>Nezara</taxon>
    </lineage>
</organism>
<keyword evidence="1" id="KW-0862">Zinc</keyword>